<name>A0ACC3ZCG6_COLTU</name>
<protein>
    <submittedName>
        <fullName evidence="1">Uncharacterized protein</fullName>
    </submittedName>
</protein>
<sequence length="108" mass="12695">MTLETPCAELRSKVRSKDAEHYKGSTPNVSFKLSTIINNLGKQWQHGENSHNAINPNALTDFVAHWKGWRDDFFLHLLAWAMEFVEYRIKEMLKYWSVAKRDMARQVL</sequence>
<dbReference type="Proteomes" id="UP000805649">
    <property type="component" value="Unassembled WGS sequence"/>
</dbReference>
<reference evidence="1 2" key="1">
    <citation type="journal article" date="2020" name="Phytopathology">
        <title>Genome Sequence Resources of Colletotrichum truncatum, C. plurivorum, C. musicola, and C. sojae: Four Species Pathogenic to Soybean (Glycine max).</title>
        <authorList>
            <person name="Rogerio F."/>
            <person name="Boufleur T.R."/>
            <person name="Ciampi-Guillardi M."/>
            <person name="Sukno S.A."/>
            <person name="Thon M.R."/>
            <person name="Massola Junior N.S."/>
            <person name="Baroncelli R."/>
        </authorList>
    </citation>
    <scope>NUCLEOTIDE SEQUENCE [LARGE SCALE GENOMIC DNA]</scope>
    <source>
        <strain evidence="1 2">CMES1059</strain>
    </source>
</reference>
<dbReference type="EMBL" id="VUJX02000002">
    <property type="protein sequence ID" value="KAL0941715.1"/>
    <property type="molecule type" value="Genomic_DNA"/>
</dbReference>
<organism evidence="1 2">
    <name type="scientific">Colletotrichum truncatum</name>
    <name type="common">Anthracnose fungus</name>
    <name type="synonym">Colletotrichum capsici</name>
    <dbReference type="NCBI Taxonomy" id="5467"/>
    <lineage>
        <taxon>Eukaryota</taxon>
        <taxon>Fungi</taxon>
        <taxon>Dikarya</taxon>
        <taxon>Ascomycota</taxon>
        <taxon>Pezizomycotina</taxon>
        <taxon>Sordariomycetes</taxon>
        <taxon>Hypocreomycetidae</taxon>
        <taxon>Glomerellales</taxon>
        <taxon>Glomerellaceae</taxon>
        <taxon>Colletotrichum</taxon>
        <taxon>Colletotrichum truncatum species complex</taxon>
    </lineage>
</organism>
<accession>A0ACC3ZCG6</accession>
<proteinExistence type="predicted"/>
<gene>
    <name evidence="1" type="ORF">CTRU02_204478</name>
</gene>
<keyword evidence="2" id="KW-1185">Reference proteome</keyword>
<evidence type="ECO:0000313" key="2">
    <source>
        <dbReference type="Proteomes" id="UP000805649"/>
    </source>
</evidence>
<comment type="caution">
    <text evidence="1">The sequence shown here is derived from an EMBL/GenBank/DDBJ whole genome shotgun (WGS) entry which is preliminary data.</text>
</comment>
<evidence type="ECO:0000313" key="1">
    <source>
        <dbReference type="EMBL" id="KAL0941715.1"/>
    </source>
</evidence>